<evidence type="ECO:0000256" key="4">
    <source>
        <dbReference type="ARBA" id="ARBA00023136"/>
    </source>
</evidence>
<dbReference type="PANTHER" id="PTHR33048">
    <property type="entry name" value="PTH11-LIKE INTEGRAL MEMBRANE PROTEIN (AFU_ORTHOLOGUE AFUA_5G11245)"/>
    <property type="match status" value="1"/>
</dbReference>
<proteinExistence type="inferred from homology"/>
<evidence type="ECO:0000256" key="1">
    <source>
        <dbReference type="ARBA" id="ARBA00004141"/>
    </source>
</evidence>
<dbReference type="InterPro" id="IPR052337">
    <property type="entry name" value="SAT4-like"/>
</dbReference>
<feature type="transmembrane region" description="Helical" evidence="6">
    <location>
        <begin position="161"/>
        <end position="188"/>
    </location>
</feature>
<evidence type="ECO:0000313" key="8">
    <source>
        <dbReference type="EMBL" id="KAF5322843.1"/>
    </source>
</evidence>
<comment type="subcellular location">
    <subcellularLocation>
        <location evidence="1">Membrane</location>
        <topology evidence="1">Multi-pass membrane protein</topology>
    </subcellularLocation>
</comment>
<keyword evidence="2 6" id="KW-0812">Transmembrane</keyword>
<evidence type="ECO:0000256" key="2">
    <source>
        <dbReference type="ARBA" id="ARBA00022692"/>
    </source>
</evidence>
<evidence type="ECO:0000256" key="3">
    <source>
        <dbReference type="ARBA" id="ARBA00022989"/>
    </source>
</evidence>
<feature type="transmembrane region" description="Helical" evidence="6">
    <location>
        <begin position="76"/>
        <end position="96"/>
    </location>
</feature>
<gene>
    <name evidence="8" type="ORF">D9619_002140</name>
</gene>
<dbReference type="Proteomes" id="UP000567179">
    <property type="component" value="Unassembled WGS sequence"/>
</dbReference>
<dbReference type="PANTHER" id="PTHR33048:SF47">
    <property type="entry name" value="INTEGRAL MEMBRANE PROTEIN-RELATED"/>
    <property type="match status" value="1"/>
</dbReference>
<evidence type="ECO:0000259" key="7">
    <source>
        <dbReference type="Pfam" id="PF20684"/>
    </source>
</evidence>
<comment type="similarity">
    <text evidence="5">Belongs to the SAT4 family.</text>
</comment>
<reference evidence="8 9" key="1">
    <citation type="journal article" date="2020" name="ISME J.">
        <title>Uncovering the hidden diversity of litter-decomposition mechanisms in mushroom-forming fungi.</title>
        <authorList>
            <person name="Floudas D."/>
            <person name="Bentzer J."/>
            <person name="Ahren D."/>
            <person name="Johansson T."/>
            <person name="Persson P."/>
            <person name="Tunlid A."/>
        </authorList>
    </citation>
    <scope>NUCLEOTIDE SEQUENCE [LARGE SCALE GENOMIC DNA]</scope>
    <source>
        <strain evidence="8 9">CBS 101986</strain>
    </source>
</reference>
<dbReference type="Pfam" id="PF20684">
    <property type="entry name" value="Fung_rhodopsin"/>
    <property type="match status" value="1"/>
</dbReference>
<evidence type="ECO:0000256" key="5">
    <source>
        <dbReference type="ARBA" id="ARBA00038359"/>
    </source>
</evidence>
<dbReference type="OrthoDB" id="3229610at2759"/>
<organism evidence="8 9">
    <name type="scientific">Psilocybe cf. subviscida</name>
    <dbReference type="NCBI Taxonomy" id="2480587"/>
    <lineage>
        <taxon>Eukaryota</taxon>
        <taxon>Fungi</taxon>
        <taxon>Dikarya</taxon>
        <taxon>Basidiomycota</taxon>
        <taxon>Agaricomycotina</taxon>
        <taxon>Agaricomycetes</taxon>
        <taxon>Agaricomycetidae</taxon>
        <taxon>Agaricales</taxon>
        <taxon>Agaricineae</taxon>
        <taxon>Strophariaceae</taxon>
        <taxon>Psilocybe</taxon>
    </lineage>
</organism>
<comment type="caution">
    <text evidence="8">The sequence shown here is derived from an EMBL/GenBank/DDBJ whole genome shotgun (WGS) entry which is preliminary data.</text>
</comment>
<feature type="transmembrane region" description="Helical" evidence="6">
    <location>
        <begin position="42"/>
        <end position="64"/>
    </location>
</feature>
<keyword evidence="3 6" id="KW-1133">Transmembrane helix</keyword>
<feature type="transmembrane region" description="Helical" evidence="6">
    <location>
        <begin position="126"/>
        <end position="149"/>
    </location>
</feature>
<keyword evidence="4 6" id="KW-0472">Membrane</keyword>
<protein>
    <recommendedName>
        <fullName evidence="7">Rhodopsin domain-containing protein</fullName>
    </recommendedName>
</protein>
<sequence length="312" mass="34699">MWWDDYLVIFPVLFDILCCISLLVVAPPGLTLDSISKSSNHWLGVFLSSNVIWLSRICFLLLLARLFPPRHIYRRITLALVVVFLSIYITMIVWNVPPCDMVHSVPPPSSLGKKNCKMPAKISARIIFGLTADLLSDLILVGWPLVMLYKVKLSRPKDRPLVMISLGCSIFTFLLVLVIVIFACGPFAQDRSYFIVIRMLVQMAAAVSLITCNMPIVACAAYRAFQKAREVPLGTVVAMPDASHFPTAEGRPGTKLSTSSFVSNGPTAEETRLTYDDLTRISMSFEMYEVQSSQIATNQNQSANQPGVTIFE</sequence>
<keyword evidence="9" id="KW-1185">Reference proteome</keyword>
<dbReference type="GO" id="GO:0016020">
    <property type="term" value="C:membrane"/>
    <property type="evidence" value="ECO:0007669"/>
    <property type="project" value="UniProtKB-SubCell"/>
</dbReference>
<evidence type="ECO:0000313" key="9">
    <source>
        <dbReference type="Proteomes" id="UP000567179"/>
    </source>
</evidence>
<evidence type="ECO:0000256" key="6">
    <source>
        <dbReference type="SAM" id="Phobius"/>
    </source>
</evidence>
<dbReference type="InterPro" id="IPR049326">
    <property type="entry name" value="Rhodopsin_dom_fungi"/>
</dbReference>
<dbReference type="AlphaFoldDB" id="A0A8H5F4D5"/>
<feature type="transmembrane region" description="Helical" evidence="6">
    <location>
        <begin position="7"/>
        <end position="30"/>
    </location>
</feature>
<dbReference type="EMBL" id="JAACJJ010000028">
    <property type="protein sequence ID" value="KAF5322843.1"/>
    <property type="molecule type" value="Genomic_DNA"/>
</dbReference>
<name>A0A8H5F4D5_9AGAR</name>
<accession>A0A8H5F4D5</accession>
<feature type="domain" description="Rhodopsin" evidence="7">
    <location>
        <begin position="1"/>
        <end position="217"/>
    </location>
</feature>
<feature type="transmembrane region" description="Helical" evidence="6">
    <location>
        <begin position="200"/>
        <end position="222"/>
    </location>
</feature>